<dbReference type="Proteomes" id="UP001217838">
    <property type="component" value="Unassembled WGS sequence"/>
</dbReference>
<dbReference type="EMBL" id="JAQNDN010000002">
    <property type="protein sequence ID" value="MDC0667755.1"/>
    <property type="molecule type" value="Genomic_DNA"/>
</dbReference>
<keyword evidence="2" id="KW-1185">Reference proteome</keyword>
<proteinExistence type="predicted"/>
<keyword evidence="1" id="KW-0808">Transferase</keyword>
<comment type="caution">
    <text evidence="1">The sequence shown here is derived from an EMBL/GenBank/DDBJ whole genome shotgun (WGS) entry which is preliminary data.</text>
</comment>
<dbReference type="GO" id="GO:0008168">
    <property type="term" value="F:methyltransferase activity"/>
    <property type="evidence" value="ECO:0007669"/>
    <property type="project" value="UniProtKB-KW"/>
</dbReference>
<accession>A0ABT5B0X8</accession>
<evidence type="ECO:0000313" key="2">
    <source>
        <dbReference type="Proteomes" id="UP001217838"/>
    </source>
</evidence>
<gene>
    <name evidence="1" type="ORF">POL58_08405</name>
</gene>
<evidence type="ECO:0000313" key="1">
    <source>
        <dbReference type="EMBL" id="MDC0667755.1"/>
    </source>
</evidence>
<protein>
    <submittedName>
        <fullName evidence="1">Class I SAM-dependent methyltransferase</fullName>
    </submittedName>
</protein>
<dbReference type="Gene3D" id="3.40.50.150">
    <property type="entry name" value="Vaccinia Virus protein VP39"/>
    <property type="match status" value="1"/>
</dbReference>
<organism evidence="1 2">
    <name type="scientific">Nannocystis radixulma</name>
    <dbReference type="NCBI Taxonomy" id="2995305"/>
    <lineage>
        <taxon>Bacteria</taxon>
        <taxon>Pseudomonadati</taxon>
        <taxon>Myxococcota</taxon>
        <taxon>Polyangia</taxon>
        <taxon>Nannocystales</taxon>
        <taxon>Nannocystaceae</taxon>
        <taxon>Nannocystis</taxon>
    </lineage>
</organism>
<dbReference type="GO" id="GO:0032259">
    <property type="term" value="P:methylation"/>
    <property type="evidence" value="ECO:0007669"/>
    <property type="project" value="UniProtKB-KW"/>
</dbReference>
<dbReference type="InterPro" id="IPR029063">
    <property type="entry name" value="SAM-dependent_MTases_sf"/>
</dbReference>
<keyword evidence="1" id="KW-0489">Methyltransferase</keyword>
<reference evidence="1 2" key="1">
    <citation type="submission" date="2022-11" db="EMBL/GenBank/DDBJ databases">
        <title>Minimal conservation of predation-associated metabolite biosynthetic gene clusters underscores biosynthetic potential of Myxococcota including descriptions for ten novel species: Archangium lansinium sp. nov., Myxococcus landrumus sp. nov., Nannocystis bai.</title>
        <authorList>
            <person name="Ahearne A."/>
            <person name="Stevens C."/>
            <person name="Dowd S."/>
        </authorList>
    </citation>
    <scope>NUCLEOTIDE SEQUENCE [LARGE SCALE GENOMIC DNA]</scope>
    <source>
        <strain evidence="1 2">NCELM</strain>
    </source>
</reference>
<dbReference type="RefSeq" id="WP_271996094.1">
    <property type="nucleotide sequence ID" value="NZ_JAQNDN010000002.1"/>
</dbReference>
<dbReference type="SUPFAM" id="SSF53335">
    <property type="entry name" value="S-adenosyl-L-methionine-dependent methyltransferases"/>
    <property type="match status" value="1"/>
</dbReference>
<name>A0ABT5B0X8_9BACT</name>
<sequence length="270" mass="29713">MVLWPRMNLFEFHDQSWCPAVLRQAITDCVTTAWSFTGLWRNTVPHLIELLAAAEAPHIVDLCSGSGGPLPLALAPLQARFPGLRVTFTDLYPKPEAVRALVDAGAGRIRYHAAPVDAMAVPAELRGVRTIFGAFHHFPPEAAIRLLRGASAAGQPIAVFEFQRRDFLRNMVWPTGLVGLSPVVALVQAPRRWWRAPLTLVPVIPALWAWDSVVTILRTYTPQELAEMAAAAAVPGYRWEVRDAEASGRGRITCLLGFPDPRGGVEVVRY</sequence>